<keyword evidence="5 7" id="KW-0521">NADP</keyword>
<evidence type="ECO:0000256" key="1">
    <source>
        <dbReference type="ARBA" id="ARBA00009558"/>
    </source>
</evidence>
<comment type="caution">
    <text evidence="8">The sequence shown here is derived from an EMBL/GenBank/DDBJ whole genome shotgun (WGS) entry which is preliminary data.</text>
</comment>
<gene>
    <name evidence="8" type="ORF">FSCOSCO3_A017195</name>
</gene>
<dbReference type="PANTHER" id="PTHR10339:SF29">
    <property type="entry name" value="NAD(P)(+)--ARGININE ADP-RIBOSYLTRANSFERASE"/>
    <property type="match status" value="1"/>
</dbReference>
<dbReference type="FunFam" id="3.90.176.10:FF:000003">
    <property type="entry name" value="NAD(P)(+)--arginine ADP-ribosyltransferase"/>
    <property type="match status" value="1"/>
</dbReference>
<sequence>MKGNKLTLAPLSLLLGWMLLVDSARISFIFTLQEESQIIPMTMVENAVDDMYFTCNGTMSKMIQDKYFTKENTGKFAKVWKNAERCAKKKLNDKDTVDKALNKDHMQAICVYTSEYEQFYSIFNEAVRTKMSEYNTSFRFHYLHFWLTSAIQILNNNMNCHTTYRRTKAEFSGKVNQIVRFGYFTSSSYDTTLTRFGTKTCFKIKTCSGAYLKHYSTLRENEQEVLIPPYEKFKITGKEKGEFVKGLDDCEVVYFLESTGIQSNLNCKAAYE</sequence>
<evidence type="ECO:0000256" key="4">
    <source>
        <dbReference type="ARBA" id="ARBA00022695"/>
    </source>
</evidence>
<dbReference type="Proteomes" id="UP001314229">
    <property type="component" value="Unassembled WGS sequence"/>
</dbReference>
<organism evidence="8 9">
    <name type="scientific">Scomber scombrus</name>
    <name type="common">Atlantic mackerel</name>
    <name type="synonym">Scomber vernalis</name>
    <dbReference type="NCBI Taxonomy" id="13677"/>
    <lineage>
        <taxon>Eukaryota</taxon>
        <taxon>Metazoa</taxon>
        <taxon>Chordata</taxon>
        <taxon>Craniata</taxon>
        <taxon>Vertebrata</taxon>
        <taxon>Euteleostomi</taxon>
        <taxon>Actinopterygii</taxon>
        <taxon>Neopterygii</taxon>
        <taxon>Teleostei</taxon>
        <taxon>Neoteleostei</taxon>
        <taxon>Acanthomorphata</taxon>
        <taxon>Pelagiaria</taxon>
        <taxon>Scombriformes</taxon>
        <taxon>Scombridae</taxon>
        <taxon>Scomber</taxon>
    </lineage>
</organism>
<keyword evidence="7" id="KW-0520">NAD</keyword>
<evidence type="ECO:0000256" key="6">
    <source>
        <dbReference type="ARBA" id="ARBA00047597"/>
    </source>
</evidence>
<reference evidence="8 9" key="1">
    <citation type="submission" date="2024-01" db="EMBL/GenBank/DDBJ databases">
        <authorList>
            <person name="Alioto T."/>
            <person name="Alioto T."/>
            <person name="Gomez Garrido J."/>
        </authorList>
    </citation>
    <scope>NUCLEOTIDE SEQUENCE [LARGE SCALE GENOMIC DNA]</scope>
</reference>
<evidence type="ECO:0000256" key="3">
    <source>
        <dbReference type="ARBA" id="ARBA00022679"/>
    </source>
</evidence>
<dbReference type="PRINTS" id="PR00970">
    <property type="entry name" value="RIBTRNSFRASE"/>
</dbReference>
<dbReference type="InterPro" id="IPR050999">
    <property type="entry name" value="ADP-ribosyltransferase_ARG"/>
</dbReference>
<keyword evidence="2 7" id="KW-0328">Glycosyltransferase</keyword>
<dbReference type="EC" id="2.4.2.31" evidence="7"/>
<comment type="similarity">
    <text evidence="1 7">Belongs to the Arg-specific ADP-ribosyltransferase family.</text>
</comment>
<dbReference type="PROSITE" id="PS51996">
    <property type="entry name" value="TR_MART"/>
    <property type="match status" value="1"/>
</dbReference>
<keyword evidence="7" id="KW-0732">Signal</keyword>
<protein>
    <recommendedName>
        <fullName evidence="7">NAD(P)(+)--arginine ADP-ribosyltransferase</fullName>
        <ecNumber evidence="7">2.4.2.31</ecNumber>
    </recommendedName>
    <alternativeName>
        <fullName evidence="7">Mono(ADP-ribosyl)transferase</fullName>
    </alternativeName>
</protein>
<dbReference type="InterPro" id="IPR000768">
    <property type="entry name" value="ART"/>
</dbReference>
<keyword evidence="9" id="KW-1185">Reference proteome</keyword>
<evidence type="ECO:0000313" key="9">
    <source>
        <dbReference type="Proteomes" id="UP001314229"/>
    </source>
</evidence>
<keyword evidence="4" id="KW-0548">Nucleotidyltransferase</keyword>
<dbReference type="SUPFAM" id="SSF56399">
    <property type="entry name" value="ADP-ribosylation"/>
    <property type="match status" value="1"/>
</dbReference>
<keyword evidence="3 7" id="KW-0808">Transferase</keyword>
<dbReference type="Gene3D" id="3.90.176.10">
    <property type="entry name" value="Toxin ADP-ribosyltransferase, Chain A, domain 1"/>
    <property type="match status" value="1"/>
</dbReference>
<dbReference type="GO" id="GO:0016779">
    <property type="term" value="F:nucleotidyltransferase activity"/>
    <property type="evidence" value="ECO:0007669"/>
    <property type="project" value="UniProtKB-KW"/>
</dbReference>
<feature type="chain" id="PRO_5043098000" description="NAD(P)(+)--arginine ADP-ribosyltransferase" evidence="7">
    <location>
        <begin position="24"/>
        <end position="272"/>
    </location>
</feature>
<dbReference type="EMBL" id="CAWUFR010000013">
    <property type="protein sequence ID" value="CAK6953305.1"/>
    <property type="molecule type" value="Genomic_DNA"/>
</dbReference>
<evidence type="ECO:0000256" key="7">
    <source>
        <dbReference type="RuleBase" id="RU361228"/>
    </source>
</evidence>
<dbReference type="GO" id="GO:0003950">
    <property type="term" value="F:NAD+ poly-ADP-ribosyltransferase activity"/>
    <property type="evidence" value="ECO:0007669"/>
    <property type="project" value="TreeGrafter"/>
</dbReference>
<dbReference type="GO" id="GO:0106274">
    <property type="term" value="F:NAD+-protein-arginine ADP-ribosyltransferase activity"/>
    <property type="evidence" value="ECO:0007669"/>
    <property type="project" value="UniProtKB-EC"/>
</dbReference>
<feature type="signal peptide" evidence="7">
    <location>
        <begin position="1"/>
        <end position="23"/>
    </location>
</feature>
<evidence type="ECO:0000313" key="8">
    <source>
        <dbReference type="EMBL" id="CAK6953305.1"/>
    </source>
</evidence>
<accession>A0AAV1N2Y4</accession>
<dbReference type="Pfam" id="PF01129">
    <property type="entry name" value="ART"/>
    <property type="match status" value="1"/>
</dbReference>
<dbReference type="AlphaFoldDB" id="A0AAV1N2Y4"/>
<dbReference type="PANTHER" id="PTHR10339">
    <property type="entry name" value="ADP-RIBOSYLTRANSFERASE"/>
    <property type="match status" value="1"/>
</dbReference>
<comment type="catalytic activity">
    <reaction evidence="6 7">
        <text>L-arginyl-[protein] + NAD(+) = N(omega)-(ADP-D-ribosyl)-L-arginyl-[protein] + nicotinamide + H(+)</text>
        <dbReference type="Rhea" id="RHEA:19149"/>
        <dbReference type="Rhea" id="RHEA-COMP:10532"/>
        <dbReference type="Rhea" id="RHEA-COMP:15087"/>
        <dbReference type="ChEBI" id="CHEBI:15378"/>
        <dbReference type="ChEBI" id="CHEBI:17154"/>
        <dbReference type="ChEBI" id="CHEBI:29965"/>
        <dbReference type="ChEBI" id="CHEBI:57540"/>
        <dbReference type="ChEBI" id="CHEBI:142554"/>
        <dbReference type="EC" id="2.4.2.31"/>
    </reaction>
</comment>
<name>A0AAV1N2Y4_SCOSC</name>
<proteinExistence type="inferred from homology"/>
<evidence type="ECO:0000256" key="2">
    <source>
        <dbReference type="ARBA" id="ARBA00022676"/>
    </source>
</evidence>
<evidence type="ECO:0000256" key="5">
    <source>
        <dbReference type="ARBA" id="ARBA00022857"/>
    </source>
</evidence>